<protein>
    <submittedName>
        <fullName evidence="2">AMP-binding protein</fullName>
    </submittedName>
</protein>
<dbReference type="InterPro" id="IPR042099">
    <property type="entry name" value="ANL_N_sf"/>
</dbReference>
<dbReference type="GO" id="GO:0005737">
    <property type="term" value="C:cytoplasm"/>
    <property type="evidence" value="ECO:0007669"/>
    <property type="project" value="TreeGrafter"/>
</dbReference>
<dbReference type="InterPro" id="IPR000873">
    <property type="entry name" value="AMP-dep_synth/lig_dom"/>
</dbReference>
<comment type="caution">
    <text evidence="2">The sequence shown here is derived from an EMBL/GenBank/DDBJ whole genome shotgun (WGS) entry which is preliminary data.</text>
</comment>
<evidence type="ECO:0000259" key="1">
    <source>
        <dbReference type="Pfam" id="PF00501"/>
    </source>
</evidence>
<dbReference type="Proteomes" id="UP001199795">
    <property type="component" value="Unassembled WGS sequence"/>
</dbReference>
<accession>A0AAE3JKY2</accession>
<dbReference type="Pfam" id="PF00501">
    <property type="entry name" value="AMP-binding"/>
    <property type="match status" value="1"/>
</dbReference>
<dbReference type="GO" id="GO:0044550">
    <property type="term" value="P:secondary metabolite biosynthetic process"/>
    <property type="evidence" value="ECO:0007669"/>
    <property type="project" value="TreeGrafter"/>
</dbReference>
<dbReference type="InterPro" id="IPR045851">
    <property type="entry name" value="AMP-bd_C_sf"/>
</dbReference>
<dbReference type="RefSeq" id="WP_237239968.1">
    <property type="nucleotide sequence ID" value="NZ_JAKKDU010000010.1"/>
</dbReference>
<name>A0AAE3JKY2_9FLAO</name>
<keyword evidence="3" id="KW-1185">Reference proteome</keyword>
<organism evidence="2 3">
    <name type="scientific">Wocania arenilitoris</name>
    <dbReference type="NCBI Taxonomy" id="2044858"/>
    <lineage>
        <taxon>Bacteria</taxon>
        <taxon>Pseudomonadati</taxon>
        <taxon>Bacteroidota</taxon>
        <taxon>Flavobacteriia</taxon>
        <taxon>Flavobacteriales</taxon>
        <taxon>Flavobacteriaceae</taxon>
        <taxon>Wocania</taxon>
    </lineage>
</organism>
<dbReference type="Gene3D" id="3.30.300.30">
    <property type="match status" value="1"/>
</dbReference>
<dbReference type="AlphaFoldDB" id="A0AAE3JKY2"/>
<sequence>MKYINNLQKSIETHYENNAFYINNIYYTYADFAQEISKIRATIDKSIETSSKLIGLIANDDIQTYAAIVAFWLEGKAYVPINPEHPIDRNIEILKSLETSYLFDSTNTANFDGFTVLTPVKEKTFAINLKPKPIAKNDLAYILFTSGSTGSPKGVPITYNNLNEFIKAINFDGEFKLNASDRCLQMFELTFDFSVVSYIFPLIEGSCIYTVPRNSIKYFYIYKLIQKYKLTVLSLVPSIIHYLRPYFNEIHAPEVRYCSFGGGALFNDIIEEWNKCIPNSKTFNYYGPTENTIYSSYYKLNKNSNQNTTHNGVISIGKPLNNIVYIIIDKKNQEVSDGETGELALASGQLTPGYWKNKKRNNESFFTKTVNGDNLRFYKTGDLCFKDTHNNYMYLGRIDFQAKIRGFRIELSEVEFHAKASCTEKVNMVAIDVFNDLGNAELALVIESKVFNTDHMVAHMKAKMPDYMIPDHIKFTKELPYNTNGKIDRKILRTLFDN</sequence>
<gene>
    <name evidence="2" type="ORF">L3X37_09650</name>
</gene>
<dbReference type="GO" id="GO:0043041">
    <property type="term" value="P:amino acid activation for nonribosomal peptide biosynthetic process"/>
    <property type="evidence" value="ECO:0007669"/>
    <property type="project" value="TreeGrafter"/>
</dbReference>
<dbReference type="Gene3D" id="3.40.50.12780">
    <property type="entry name" value="N-terminal domain of ligase-like"/>
    <property type="match status" value="1"/>
</dbReference>
<dbReference type="PROSITE" id="PS00455">
    <property type="entry name" value="AMP_BINDING"/>
    <property type="match status" value="1"/>
</dbReference>
<dbReference type="SUPFAM" id="SSF56801">
    <property type="entry name" value="Acetyl-CoA synthetase-like"/>
    <property type="match status" value="1"/>
</dbReference>
<dbReference type="PANTHER" id="PTHR45527:SF1">
    <property type="entry name" value="FATTY ACID SYNTHASE"/>
    <property type="match status" value="1"/>
</dbReference>
<evidence type="ECO:0000313" key="2">
    <source>
        <dbReference type="EMBL" id="MCF7568628.1"/>
    </source>
</evidence>
<reference evidence="2" key="1">
    <citation type="submission" date="2022-01" db="EMBL/GenBank/DDBJ databases">
        <title>Draft genome sequence of Sabulilitoribacter arenilitoris KCTC 52401.</title>
        <authorList>
            <person name="Oh J.-S."/>
        </authorList>
    </citation>
    <scope>NUCLEOTIDE SEQUENCE</scope>
    <source>
        <strain evidence="2">HMF6543</strain>
    </source>
</reference>
<dbReference type="InterPro" id="IPR020845">
    <property type="entry name" value="AMP-binding_CS"/>
</dbReference>
<dbReference type="EMBL" id="JAKKDU010000010">
    <property type="protein sequence ID" value="MCF7568628.1"/>
    <property type="molecule type" value="Genomic_DNA"/>
</dbReference>
<proteinExistence type="predicted"/>
<dbReference type="PANTHER" id="PTHR45527">
    <property type="entry name" value="NONRIBOSOMAL PEPTIDE SYNTHETASE"/>
    <property type="match status" value="1"/>
</dbReference>
<evidence type="ECO:0000313" key="3">
    <source>
        <dbReference type="Proteomes" id="UP001199795"/>
    </source>
</evidence>
<feature type="domain" description="AMP-dependent synthetase/ligase" evidence="1">
    <location>
        <begin position="8"/>
        <end position="355"/>
    </location>
</feature>
<dbReference type="GO" id="GO:0031177">
    <property type="term" value="F:phosphopantetheine binding"/>
    <property type="evidence" value="ECO:0007669"/>
    <property type="project" value="TreeGrafter"/>
</dbReference>